<evidence type="ECO:0000256" key="2">
    <source>
        <dbReference type="ARBA" id="ARBA00009560"/>
    </source>
</evidence>
<dbReference type="Proteomes" id="UP000000314">
    <property type="component" value="Chromosome 3"/>
</dbReference>
<evidence type="ECO:0000259" key="8">
    <source>
        <dbReference type="Pfam" id="PF04042"/>
    </source>
</evidence>
<sequence length="630" mass="71825">MSDPVLPIELHPASLRPLSYRVLSKKHGLHIKSEALAGLAKYIGHKYGTNWNSTQCMNFLDNFGKIWKEQDRGLFIDKEGTEKIIREVTDKENKREEASIVSRKEVSLDFLTSKKHLATAQEFDSIVDHSLKETYVINEPQIDWKNYFQVVNYDQQPLFRFNSLKRQLELFRRYPQNPLSPANLAQTSSAVEMFLNRYNLVYERFIRDEEFKPTVTRIKNLLGRNGSRFLIFGLISYNNSGNLQLQDDSDAIELDISRCTFSMGYFVPGCLVVCDGIYSKKNVFHCLSIAHPPAEKRETSMEIIGNLDLLGIHSTSKQITKIDPDLKLKLMTTEKQLDSHKILILGGDIFLDDLNVLDALKKLFAKLTQTFVDNQVDLPLSIVLNGPFTKYPLSCSPINFSFSSIASYKAGFDSLASILEKFPEICKHTTIIFVPHDNDLWPSIVHRGTSSLWPHQPISNTFITKLTRIIKTCLVASNPTKLNYLSQEIILVRDDINARFKRNQITKPAPVEIEIDIEPTQVSTEDVVSDKSISPEIRLARKIVKTVLDQGHLSPFTTDIRPILWDYDPYLHLYPSPNLLVLCDPSAPRFDITYMGCHTINPGKFLVGNKCNYTIYCPSTSKCSSEEIFI</sequence>
<dbReference type="InterPro" id="IPR016266">
    <property type="entry name" value="POLE2"/>
</dbReference>
<dbReference type="FunCoup" id="C4R5H9">
    <property type="interactions" value="790"/>
</dbReference>
<dbReference type="GO" id="GO:0043596">
    <property type="term" value="C:nuclear replication fork"/>
    <property type="evidence" value="ECO:0007669"/>
    <property type="project" value="EnsemblFungi"/>
</dbReference>
<evidence type="ECO:0000313" key="9">
    <source>
        <dbReference type="EMBL" id="CAY70815.1"/>
    </source>
</evidence>
<dbReference type="RefSeq" id="XP_002492994.1">
    <property type="nucleotide sequence ID" value="XM_002492949.1"/>
</dbReference>
<dbReference type="STRING" id="644223.C4R5H9"/>
<dbReference type="OMA" id="PEDGAWF"/>
<comment type="subcellular location">
    <subcellularLocation>
        <location evidence="1">Nucleus</location>
    </subcellularLocation>
</comment>
<evidence type="ECO:0000256" key="5">
    <source>
        <dbReference type="ARBA" id="ARBA00023125"/>
    </source>
</evidence>
<dbReference type="SMR" id="C4R5H9"/>
<accession>C4R5H9</accession>
<dbReference type="PANTHER" id="PTHR12708">
    <property type="entry name" value="DNA POLYMERASE EPSILON SUBUNIT B"/>
    <property type="match status" value="1"/>
</dbReference>
<dbReference type="GO" id="GO:0042276">
    <property type="term" value="P:error-prone translesion synthesis"/>
    <property type="evidence" value="ECO:0007669"/>
    <property type="project" value="EnsemblFungi"/>
</dbReference>
<dbReference type="HOGENOM" id="CLU_010628_1_0_1"/>
<dbReference type="GO" id="GO:0030337">
    <property type="term" value="F:DNA polymerase processivity factor activity"/>
    <property type="evidence" value="ECO:0007669"/>
    <property type="project" value="EnsemblFungi"/>
</dbReference>
<evidence type="ECO:0000256" key="3">
    <source>
        <dbReference type="ARBA" id="ARBA00016011"/>
    </source>
</evidence>
<dbReference type="InParanoid" id="C4R5H9"/>
<dbReference type="PANTHER" id="PTHR12708:SF0">
    <property type="entry name" value="DNA POLYMERASE EPSILON SUBUNIT 2"/>
    <property type="match status" value="1"/>
</dbReference>
<feature type="domain" description="DNA polymerase alpha/delta/epsilon subunit B" evidence="8">
    <location>
        <begin position="345"/>
        <end position="589"/>
    </location>
</feature>
<proteinExistence type="inferred from homology"/>
<dbReference type="AlphaFoldDB" id="C4R5H9"/>
<protein>
    <recommendedName>
        <fullName evidence="3">DNA polymerase epsilon subunit B</fullName>
    </recommendedName>
    <alternativeName>
        <fullName evidence="7">DNA polymerase II subunit 2</fullName>
    </alternativeName>
</protein>
<comment type="similarity">
    <text evidence="2">Belongs to the DNA polymerase epsilon subunit B family.</text>
</comment>
<dbReference type="KEGG" id="ppa:PAS_chr3_0765"/>
<dbReference type="OrthoDB" id="10254730at2759"/>
<dbReference type="Pfam" id="PF04042">
    <property type="entry name" value="DNA_pol_E_B"/>
    <property type="match status" value="1"/>
</dbReference>
<gene>
    <name evidence="9" type="ordered locus">PAS_chr3_0765</name>
</gene>
<dbReference type="GO" id="GO:0005737">
    <property type="term" value="C:cytoplasm"/>
    <property type="evidence" value="ECO:0007669"/>
    <property type="project" value="EnsemblFungi"/>
</dbReference>
<dbReference type="EMBL" id="FN392321">
    <property type="protein sequence ID" value="CAY70815.1"/>
    <property type="molecule type" value="Genomic_DNA"/>
</dbReference>
<evidence type="ECO:0000256" key="7">
    <source>
        <dbReference type="ARBA" id="ARBA00032930"/>
    </source>
</evidence>
<evidence type="ECO:0000256" key="1">
    <source>
        <dbReference type="ARBA" id="ARBA00004123"/>
    </source>
</evidence>
<organism evidence="9 10">
    <name type="scientific">Komagataella phaffii (strain GS115 / ATCC 20864)</name>
    <name type="common">Yeast</name>
    <name type="synonym">Pichia pastoris</name>
    <dbReference type="NCBI Taxonomy" id="644223"/>
    <lineage>
        <taxon>Eukaryota</taxon>
        <taxon>Fungi</taxon>
        <taxon>Dikarya</taxon>
        <taxon>Ascomycota</taxon>
        <taxon>Saccharomycotina</taxon>
        <taxon>Pichiomycetes</taxon>
        <taxon>Pichiales</taxon>
        <taxon>Pichiaceae</taxon>
        <taxon>Komagataella</taxon>
    </lineage>
</organism>
<keyword evidence="5" id="KW-0238">DNA-binding</keyword>
<dbReference type="GO" id="GO:0003887">
    <property type="term" value="F:DNA-directed DNA polymerase activity"/>
    <property type="evidence" value="ECO:0007669"/>
    <property type="project" value="EnsemblFungi"/>
</dbReference>
<dbReference type="GO" id="GO:0003690">
    <property type="term" value="F:double-stranded DNA binding"/>
    <property type="evidence" value="ECO:0007669"/>
    <property type="project" value="EnsemblFungi"/>
</dbReference>
<evidence type="ECO:0000256" key="6">
    <source>
        <dbReference type="ARBA" id="ARBA00023242"/>
    </source>
</evidence>
<dbReference type="GeneID" id="8200458"/>
<dbReference type="GO" id="GO:0003697">
    <property type="term" value="F:single-stranded DNA binding"/>
    <property type="evidence" value="ECO:0007669"/>
    <property type="project" value="EnsemblFungi"/>
</dbReference>
<evidence type="ECO:0000313" key="10">
    <source>
        <dbReference type="Proteomes" id="UP000000314"/>
    </source>
</evidence>
<dbReference type="GO" id="GO:0045005">
    <property type="term" value="P:DNA-templated DNA replication maintenance of fidelity"/>
    <property type="evidence" value="ECO:0007669"/>
    <property type="project" value="EnsemblFungi"/>
</dbReference>
<keyword evidence="4" id="KW-0235">DNA replication</keyword>
<dbReference type="GO" id="GO:0008622">
    <property type="term" value="C:epsilon DNA polymerase complex"/>
    <property type="evidence" value="ECO:0007669"/>
    <property type="project" value="EnsemblFungi"/>
</dbReference>
<keyword evidence="10" id="KW-1185">Reference proteome</keyword>
<evidence type="ECO:0000256" key="4">
    <source>
        <dbReference type="ARBA" id="ARBA00022705"/>
    </source>
</evidence>
<name>C4R5H9_KOMPG</name>
<dbReference type="InterPro" id="IPR007185">
    <property type="entry name" value="DNA_pol_a/d/e_bsu"/>
</dbReference>
<dbReference type="eggNOG" id="KOG3818">
    <property type="taxonomic scope" value="Eukaryota"/>
</dbReference>
<reference evidence="9 10" key="1">
    <citation type="journal article" date="2009" name="Nat. Biotechnol.">
        <title>Genome sequence of the recombinant protein production host Pichia pastoris.</title>
        <authorList>
            <person name="De Schutter K."/>
            <person name="Lin Y.C."/>
            <person name="Tiels P."/>
            <person name="Van Hecke A."/>
            <person name="Glinka S."/>
            <person name="Weber-Lehmann J."/>
            <person name="Rouze P."/>
            <person name="Van de Peer Y."/>
            <person name="Callewaert N."/>
        </authorList>
    </citation>
    <scope>NUCLEOTIDE SEQUENCE [LARGE SCALE GENOMIC DNA]</scope>
    <source>
        <strain evidence="10">GS115 / ATCC 20864</strain>
    </source>
</reference>
<keyword evidence="6" id="KW-0539">Nucleus</keyword>